<name>A0ABS7XVL3_9FLAO</name>
<reference evidence="2" key="1">
    <citation type="submission" date="2023-07" db="EMBL/GenBank/DDBJ databases">
        <authorList>
            <person name="Yue Y."/>
        </authorList>
    </citation>
    <scope>NUCLEOTIDE SEQUENCE [LARGE SCALE GENOMIC DNA]</scope>
    <source>
        <strain evidence="2">2Y89</strain>
    </source>
</reference>
<accession>A0ABS7XVL3</accession>
<sequence>MTKKIGKYIIVEDLKLIIEYYSGTIKVEDLIGLKEKIKLEPNYDFYYNTILDLRNCNLVLSIDDLHKIYKYFDSNFIKREIRNVAYLADAPNEAALSILFTRIDDNIIEMDKSVFSSTEGVYDWLQNLITINETELESLLSLAKKQDFNVFE</sequence>
<proteinExistence type="predicted"/>
<dbReference type="RefSeq" id="WP_224476663.1">
    <property type="nucleotide sequence ID" value="NZ_JAIUJS010000001.1"/>
</dbReference>
<organism evidence="1 2">
    <name type="scientific">Winogradskyella vincentii</name>
    <dbReference type="NCBI Taxonomy" id="2877122"/>
    <lineage>
        <taxon>Bacteria</taxon>
        <taxon>Pseudomonadati</taxon>
        <taxon>Bacteroidota</taxon>
        <taxon>Flavobacteriia</taxon>
        <taxon>Flavobacteriales</taxon>
        <taxon>Flavobacteriaceae</taxon>
        <taxon>Winogradskyella</taxon>
    </lineage>
</organism>
<evidence type="ECO:0000313" key="2">
    <source>
        <dbReference type="Proteomes" id="UP001198402"/>
    </source>
</evidence>
<dbReference type="Proteomes" id="UP001198402">
    <property type="component" value="Unassembled WGS sequence"/>
</dbReference>
<dbReference type="EMBL" id="JAIUJS010000001">
    <property type="protein sequence ID" value="MCA0151688.1"/>
    <property type="molecule type" value="Genomic_DNA"/>
</dbReference>
<evidence type="ECO:0000313" key="1">
    <source>
        <dbReference type="EMBL" id="MCA0151688.1"/>
    </source>
</evidence>
<comment type="caution">
    <text evidence="1">The sequence shown here is derived from an EMBL/GenBank/DDBJ whole genome shotgun (WGS) entry which is preliminary data.</text>
</comment>
<protein>
    <submittedName>
        <fullName evidence="1">Uncharacterized protein</fullName>
    </submittedName>
</protein>
<gene>
    <name evidence="1" type="ORF">LBV24_00575</name>
</gene>
<keyword evidence="2" id="KW-1185">Reference proteome</keyword>